<accession>A0A0P1MHG7</accession>
<accession>A0A0P1MAT7</accession>
<dbReference type="STRING" id="1633631.GCA_001442925_02136"/>
<accession>A0A0P1MJP7</accession>
<evidence type="ECO:0000313" key="3">
    <source>
        <dbReference type="EMBL" id="CUU08637.1"/>
    </source>
</evidence>
<dbReference type="AlphaFoldDB" id="A0A0P1LDS0"/>
<dbReference type="RefSeq" id="WP_047133283.1">
    <property type="nucleotide sequence ID" value="NZ_CZVI01000010.1"/>
</dbReference>
<reference evidence="4 5" key="2">
    <citation type="submission" date="2015-11" db="EMBL/GenBank/DDBJ databases">
        <authorList>
            <person name="Varghese N."/>
        </authorList>
    </citation>
    <scope>NUCLEOTIDE SEQUENCE [LARGE SCALE GENOMIC DNA]</scope>
    <source>
        <strain evidence="2 5">JGI-8</strain>
    </source>
</reference>
<dbReference type="InterPro" id="IPR013560">
    <property type="entry name" value="DUF1722"/>
</dbReference>
<evidence type="ECO:0000313" key="4">
    <source>
        <dbReference type="Proteomes" id="UP000182011"/>
    </source>
</evidence>
<name>A0A0P1LDS0_9BACT</name>
<dbReference type="OrthoDB" id="9797779at2"/>
<protein>
    <submittedName>
        <fullName evidence="3">Uncharacterized conserved protein YbgA, DUF1722 family</fullName>
    </submittedName>
</protein>
<dbReference type="Pfam" id="PF08349">
    <property type="entry name" value="DUF1722"/>
    <property type="match status" value="1"/>
</dbReference>
<evidence type="ECO:0000313" key="5">
    <source>
        <dbReference type="Proteomes" id="UP000182200"/>
    </source>
</evidence>
<evidence type="ECO:0000259" key="1">
    <source>
        <dbReference type="Pfam" id="PF08349"/>
    </source>
</evidence>
<gene>
    <name evidence="3" type="ORF">JGI4_02143</name>
    <name evidence="2" type="ORF">JGI8_00978</name>
</gene>
<keyword evidence="5" id="KW-1185">Reference proteome</keyword>
<accession>A0A0P1NTH7</accession>
<dbReference type="Proteomes" id="UP000182011">
    <property type="component" value="Unassembled WGS sequence"/>
</dbReference>
<evidence type="ECO:0000313" key="2">
    <source>
        <dbReference type="EMBL" id="CUS86211.1"/>
    </source>
</evidence>
<sequence length="313" mass="36250">MREFEKPILVLSACLDLQPVRYDGGTIKDEFVIKLRNYCEILPVCPEVGIGLGIPRDRIIVYVKNNTYGVFQPTTGRDLTQELLAFSNNFIKSLQEVDGFLLKSKSPSCGVSNTTVYKDTEGKEFYTKGKGLFAMEVLKTYTDIPVEDEGRLRNPQLRDLFLTRIFSLAHWRVFSKELKTITELMNFHRTYKYMLLSFSPMLLKKMGRLLAQYRSKEDLESIKSEYGLLFKKALSKKPHAGSHINTFMHILGHLSDFLTSREKKHFLEVLEKFKNGKLPISVPREILRSWAYRFGDSYVLSQAYLDPYPEELE</sequence>
<accession>A0A0P1LDS0</accession>
<dbReference type="Pfam" id="PF04463">
    <property type="entry name" value="2-thiour_desulf"/>
    <property type="match status" value="1"/>
</dbReference>
<reference evidence="3" key="1">
    <citation type="submission" date="2015-11" db="EMBL/GenBank/DDBJ databases">
        <authorList>
            <person name="Zhang Y."/>
            <person name="Guo Z."/>
        </authorList>
    </citation>
    <scope>NUCLEOTIDE SEQUENCE [LARGE SCALE GENOMIC DNA]</scope>
    <source>
        <strain evidence="3">JGI-4</strain>
    </source>
</reference>
<organism evidence="3 4">
    <name type="scientific">Candidatus Kryptonium thompsonii</name>
    <dbReference type="NCBI Taxonomy" id="1633631"/>
    <lineage>
        <taxon>Bacteria</taxon>
        <taxon>Pseudomonadati</taxon>
        <taxon>Candidatus Kryptoniota</taxon>
        <taxon>Candidatus Kryptonium</taxon>
    </lineage>
</organism>
<proteinExistence type="predicted"/>
<accession>A0A0N7MYV2</accession>
<dbReference type="EMBL" id="FAOP01000010">
    <property type="protein sequence ID" value="CUU08637.1"/>
    <property type="molecule type" value="Genomic_DNA"/>
</dbReference>
<accession>A0A0S4NF40</accession>
<dbReference type="Proteomes" id="UP000182200">
    <property type="component" value="Unassembled WGS sequence"/>
</dbReference>
<dbReference type="InterPro" id="IPR007553">
    <property type="entry name" value="2-thiour_desulf"/>
</dbReference>
<dbReference type="EMBL" id="CZVI01000010">
    <property type="protein sequence ID" value="CUS86211.1"/>
    <property type="molecule type" value="Genomic_DNA"/>
</dbReference>
<dbReference type="PANTHER" id="PTHR30087:SF0">
    <property type="entry name" value="INNER MEMBRANE PROTEIN"/>
    <property type="match status" value="1"/>
</dbReference>
<accession>A0A0N7MS19</accession>
<dbReference type="PANTHER" id="PTHR30087">
    <property type="entry name" value="INNER MEMBRANE PROTEIN"/>
    <property type="match status" value="1"/>
</dbReference>
<accession>A0A0P1LXZ9</accession>
<feature type="domain" description="DUF1722" evidence="1">
    <location>
        <begin position="192"/>
        <end position="309"/>
    </location>
</feature>